<reference evidence="9 10" key="1">
    <citation type="journal article" date="2019" name="Int. J. Syst. Evol. Microbiol.">
        <title>The Global Catalogue of Microorganisms (GCM) 10K type strain sequencing project: providing services to taxonomists for standard genome sequencing and annotation.</title>
        <authorList>
            <consortium name="The Broad Institute Genomics Platform"/>
            <consortium name="The Broad Institute Genome Sequencing Center for Infectious Disease"/>
            <person name="Wu L."/>
            <person name="Ma J."/>
        </authorList>
    </citation>
    <scope>NUCLEOTIDE SEQUENCE [LARGE SCALE GENOMIC DNA]</scope>
    <source>
        <strain evidence="9 10">JCM 12696</strain>
    </source>
</reference>
<proteinExistence type="predicted"/>
<organism evidence="9 10">
    <name type="scientific">Streptomyces hebeiensis</name>
    <dbReference type="NCBI Taxonomy" id="229486"/>
    <lineage>
        <taxon>Bacteria</taxon>
        <taxon>Bacillati</taxon>
        <taxon>Actinomycetota</taxon>
        <taxon>Actinomycetes</taxon>
        <taxon>Kitasatosporales</taxon>
        <taxon>Streptomycetaceae</taxon>
        <taxon>Streptomyces</taxon>
    </lineage>
</organism>
<feature type="transmembrane region" description="Helical" evidence="7">
    <location>
        <begin position="70"/>
        <end position="97"/>
    </location>
</feature>
<feature type="transmembrane region" description="Helical" evidence="7">
    <location>
        <begin position="323"/>
        <end position="340"/>
    </location>
</feature>
<evidence type="ECO:0000256" key="2">
    <source>
        <dbReference type="ARBA" id="ARBA00022475"/>
    </source>
</evidence>
<dbReference type="PANTHER" id="PTHR33885:SF3">
    <property type="entry name" value="PHAGE SHOCK PROTEIN C"/>
    <property type="match status" value="1"/>
</dbReference>
<comment type="subcellular location">
    <subcellularLocation>
        <location evidence="1">Cell membrane</location>
        <topology evidence="1">Single-pass membrane protein</topology>
    </subcellularLocation>
</comment>
<feature type="compositionally biased region" description="Pro residues" evidence="6">
    <location>
        <begin position="1"/>
        <end position="21"/>
    </location>
</feature>
<feature type="transmembrane region" description="Helical" evidence="7">
    <location>
        <begin position="143"/>
        <end position="160"/>
    </location>
</feature>
<dbReference type="Proteomes" id="UP001501371">
    <property type="component" value="Unassembled WGS sequence"/>
</dbReference>
<keyword evidence="10" id="KW-1185">Reference proteome</keyword>
<evidence type="ECO:0000256" key="7">
    <source>
        <dbReference type="SAM" id="Phobius"/>
    </source>
</evidence>
<dbReference type="InterPro" id="IPR052027">
    <property type="entry name" value="PspC"/>
</dbReference>
<comment type="caution">
    <text evidence="9">The sequence shown here is derived from an EMBL/GenBank/DDBJ whole genome shotgun (WGS) entry which is preliminary data.</text>
</comment>
<feature type="transmembrane region" description="Helical" evidence="7">
    <location>
        <begin position="265"/>
        <end position="286"/>
    </location>
</feature>
<feature type="region of interest" description="Disordered" evidence="6">
    <location>
        <begin position="421"/>
        <end position="450"/>
    </location>
</feature>
<evidence type="ECO:0000256" key="5">
    <source>
        <dbReference type="ARBA" id="ARBA00023136"/>
    </source>
</evidence>
<dbReference type="PANTHER" id="PTHR33885">
    <property type="entry name" value="PHAGE SHOCK PROTEIN C"/>
    <property type="match status" value="1"/>
</dbReference>
<feature type="compositionally biased region" description="Low complexity" evidence="6">
    <location>
        <begin position="22"/>
        <end position="31"/>
    </location>
</feature>
<keyword evidence="3 7" id="KW-0812">Transmembrane</keyword>
<evidence type="ECO:0000256" key="6">
    <source>
        <dbReference type="SAM" id="MobiDB-lite"/>
    </source>
</evidence>
<feature type="transmembrane region" description="Helical" evidence="7">
    <location>
        <begin position="118"/>
        <end position="137"/>
    </location>
</feature>
<keyword evidence="2" id="KW-1003">Cell membrane</keyword>
<evidence type="ECO:0000313" key="10">
    <source>
        <dbReference type="Proteomes" id="UP001501371"/>
    </source>
</evidence>
<dbReference type="InterPro" id="IPR007168">
    <property type="entry name" value="Phageshock_PspC_N"/>
</dbReference>
<keyword evidence="4 7" id="KW-1133">Transmembrane helix</keyword>
<feature type="transmembrane region" description="Helical" evidence="7">
    <location>
        <begin position="298"/>
        <end position="316"/>
    </location>
</feature>
<dbReference type="Pfam" id="PF04024">
    <property type="entry name" value="PspC"/>
    <property type="match status" value="1"/>
</dbReference>
<evidence type="ECO:0000313" key="9">
    <source>
        <dbReference type="EMBL" id="GAA1181726.1"/>
    </source>
</evidence>
<gene>
    <name evidence="9" type="ORF">GCM10009654_43640</name>
</gene>
<evidence type="ECO:0000256" key="4">
    <source>
        <dbReference type="ARBA" id="ARBA00022989"/>
    </source>
</evidence>
<feature type="region of interest" description="Disordered" evidence="6">
    <location>
        <begin position="1"/>
        <end position="48"/>
    </location>
</feature>
<evidence type="ECO:0000259" key="8">
    <source>
        <dbReference type="Pfam" id="PF04024"/>
    </source>
</evidence>
<sequence>MTQPPEPPAAPPAPPPPPPPESGRSGPAGPADRAGTPLSAASTPLRRSRRHKAVAGVCGGLGRHYDLDPVIFRIAVGVLSLTGGVGLIFYGFAWLLLPLEGEEENEARRLLSGRVDGASLMAVLLALIGCGLFLSMLSNGQTLGFATMLTLAVAGAAVWSQRRRIVPPGGTAPDAMAAHAVGDVPPETKAPPTPGTPSWWRDGLAKDGLAKDGRFGSALFEGGPTGGTVRHHGYIWGPADTAADAAPPTGGRRPARPAEQRGPRWIGGLVFLLALLAGGLGTGLSWDGRPFATSVQTGLTAALVVFGLGLVLASFVGRTGLGTIFLATVTAVLLAGASALPKDISTHWSRTNWKPASVSAVQDRYGLGSGDGTLDLSDLAVPQGRTVRTAVDVGAGRLRVLVPPEATVRVRAEAGLGDIRFPGDPLNDTDVSPGRSREDTLRPAAGTPPAGTLDLRLEVGLGQVEVTRVAS</sequence>
<evidence type="ECO:0000256" key="1">
    <source>
        <dbReference type="ARBA" id="ARBA00004162"/>
    </source>
</evidence>
<evidence type="ECO:0000256" key="3">
    <source>
        <dbReference type="ARBA" id="ARBA00022692"/>
    </source>
</evidence>
<dbReference type="EMBL" id="BAAAKV010000040">
    <property type="protein sequence ID" value="GAA1181726.1"/>
    <property type="molecule type" value="Genomic_DNA"/>
</dbReference>
<keyword evidence="5 7" id="KW-0472">Membrane</keyword>
<feature type="domain" description="Phage shock protein PspC N-terminal" evidence="8">
    <location>
        <begin position="44"/>
        <end position="99"/>
    </location>
</feature>
<accession>A0ABN1UYH7</accession>
<dbReference type="RefSeq" id="WP_344279276.1">
    <property type="nucleotide sequence ID" value="NZ_BAAAKV010000040.1"/>
</dbReference>
<protein>
    <submittedName>
        <fullName evidence="9">PspC domain-containing protein</fullName>
    </submittedName>
</protein>
<name>A0ABN1UYH7_9ACTN</name>